<keyword evidence="10 12" id="KW-0472">Membrane</keyword>
<dbReference type="PROSITE" id="PS01329">
    <property type="entry name" value="COX6A"/>
    <property type="match status" value="1"/>
</dbReference>
<dbReference type="GO" id="GO:0006123">
    <property type="term" value="P:mitochondrial electron transport, cytochrome c to oxygen"/>
    <property type="evidence" value="ECO:0007669"/>
    <property type="project" value="TreeGrafter"/>
</dbReference>
<name>T2MHG8_HYDVU</name>
<evidence type="ECO:0000256" key="3">
    <source>
        <dbReference type="ARBA" id="ARBA00005553"/>
    </source>
</evidence>
<evidence type="ECO:0000256" key="1">
    <source>
        <dbReference type="ARBA" id="ARBA00004434"/>
    </source>
</evidence>
<keyword evidence="6" id="KW-0809">Transit peptide</keyword>
<dbReference type="GO" id="GO:0005743">
    <property type="term" value="C:mitochondrial inner membrane"/>
    <property type="evidence" value="ECO:0007669"/>
    <property type="project" value="UniProtKB-SubCell"/>
</dbReference>
<comment type="similarity">
    <text evidence="3 11">Belongs to the cytochrome c oxidase subunit 6A family.</text>
</comment>
<evidence type="ECO:0000256" key="7">
    <source>
        <dbReference type="ARBA" id="ARBA00022989"/>
    </source>
</evidence>
<comment type="pathway">
    <text evidence="2">Energy metabolism; oxidative phosphorylation.</text>
</comment>
<dbReference type="PANTHER" id="PTHR11504:SF0">
    <property type="entry name" value="CYTOCHROME C OXIDASE SUBUNIT"/>
    <property type="match status" value="1"/>
</dbReference>
<dbReference type="PANTHER" id="PTHR11504">
    <property type="entry name" value="CYTOCHROME C OXIDASE POLYPEPTIDE VIA"/>
    <property type="match status" value="1"/>
</dbReference>
<evidence type="ECO:0000256" key="11">
    <source>
        <dbReference type="RuleBase" id="RU004396"/>
    </source>
</evidence>
<dbReference type="UniPathway" id="UPA00705"/>
<dbReference type="AlphaFoldDB" id="T2MHG8"/>
<evidence type="ECO:0000256" key="9">
    <source>
        <dbReference type="ARBA" id="ARBA00023128"/>
    </source>
</evidence>
<evidence type="ECO:0000256" key="2">
    <source>
        <dbReference type="ARBA" id="ARBA00004673"/>
    </source>
</evidence>
<evidence type="ECO:0000256" key="10">
    <source>
        <dbReference type="ARBA" id="ARBA00023136"/>
    </source>
</evidence>
<evidence type="ECO:0000313" key="13">
    <source>
        <dbReference type="EMBL" id="CDG71390.1"/>
    </source>
</evidence>
<comment type="subcellular location">
    <subcellularLocation>
        <location evidence="1">Mitochondrion inner membrane</location>
        <topology evidence="1">Single-pass membrane protein</topology>
    </subcellularLocation>
</comment>
<dbReference type="InterPro" id="IPR036418">
    <property type="entry name" value="Cyt_c_oxidase_su6a_sf"/>
</dbReference>
<dbReference type="InterPro" id="IPR018507">
    <property type="entry name" value="Cyt_c_oxidase_su6a_CS"/>
</dbReference>
<evidence type="ECO:0000256" key="8">
    <source>
        <dbReference type="ARBA" id="ARBA00023002"/>
    </source>
</evidence>
<dbReference type="GO" id="GO:0030234">
    <property type="term" value="F:enzyme regulator activity"/>
    <property type="evidence" value="ECO:0007669"/>
    <property type="project" value="TreeGrafter"/>
</dbReference>
<protein>
    <recommendedName>
        <fullName evidence="12">Cytochrome c oxidase subunit</fullName>
    </recommendedName>
    <alternativeName>
        <fullName evidence="12">Cytochrome c oxidase polypeptide VIa</fullName>
    </alternativeName>
</protein>
<evidence type="ECO:0000256" key="5">
    <source>
        <dbReference type="ARBA" id="ARBA00022792"/>
    </source>
</evidence>
<evidence type="ECO:0000256" key="4">
    <source>
        <dbReference type="ARBA" id="ARBA00022692"/>
    </source>
</evidence>
<accession>T2MHG8</accession>
<dbReference type="Gene3D" id="4.10.95.10">
    <property type="entry name" value="Cytochrome c oxidase, subunit VIa"/>
    <property type="match status" value="1"/>
</dbReference>
<keyword evidence="8" id="KW-0560">Oxidoreductase</keyword>
<keyword evidence="4" id="KW-0812">Transmembrane</keyword>
<evidence type="ECO:0000256" key="6">
    <source>
        <dbReference type="ARBA" id="ARBA00022946"/>
    </source>
</evidence>
<dbReference type="Pfam" id="PF02046">
    <property type="entry name" value="COX6A"/>
    <property type="match status" value="1"/>
</dbReference>
<feature type="non-terminal residue" evidence="13">
    <location>
        <position position="1"/>
    </location>
</feature>
<keyword evidence="9 12" id="KW-0496">Mitochondrion</keyword>
<proteinExistence type="evidence at transcript level"/>
<keyword evidence="7" id="KW-1133">Transmembrane helix</keyword>
<dbReference type="OrthoDB" id="5947505at2759"/>
<dbReference type="FunFam" id="4.10.95.10:FF:000001">
    <property type="entry name" value="Cytochrome c oxidase subunit 6A, mitochondrial"/>
    <property type="match status" value="1"/>
</dbReference>
<organism evidence="13">
    <name type="scientific">Hydra vulgaris</name>
    <name type="common">Hydra</name>
    <name type="synonym">Hydra attenuata</name>
    <dbReference type="NCBI Taxonomy" id="6087"/>
    <lineage>
        <taxon>Eukaryota</taxon>
        <taxon>Metazoa</taxon>
        <taxon>Cnidaria</taxon>
        <taxon>Hydrozoa</taxon>
        <taxon>Hydroidolina</taxon>
        <taxon>Anthoathecata</taxon>
        <taxon>Aplanulata</taxon>
        <taxon>Hydridae</taxon>
        <taxon>Hydra</taxon>
    </lineage>
</organism>
<sequence length="139" mass="15869">LNRVKLRTTFVGTEFCHSKMLHRIFRISPAFRLAVRHSSSDKAALALKAYNDAMASEIAHAEATAKLWKRLTLFGALPLIALVGYHVMTTEAEHEAHFHRPEFIPYSHLRIRNKPFPWGDGNHSIFHNHNNALPTGYED</sequence>
<dbReference type="InterPro" id="IPR001349">
    <property type="entry name" value="Cyt_c_oxidase_su6a"/>
</dbReference>
<dbReference type="EMBL" id="HAAD01005158">
    <property type="protein sequence ID" value="CDG71390.1"/>
    <property type="molecule type" value="mRNA"/>
</dbReference>
<keyword evidence="5 12" id="KW-0999">Mitochondrion inner membrane</keyword>
<dbReference type="GO" id="GO:0016491">
    <property type="term" value="F:oxidoreductase activity"/>
    <property type="evidence" value="ECO:0007669"/>
    <property type="project" value="UniProtKB-KW"/>
</dbReference>
<evidence type="ECO:0000256" key="12">
    <source>
        <dbReference type="RuleBase" id="RU004397"/>
    </source>
</evidence>
<gene>
    <name evidence="13" type="primary">COX6A1</name>
</gene>
<reference evidence="13" key="1">
    <citation type="journal article" date="2013" name="Genome Biol. Evol.">
        <title>Punctuated emergences of genetic and phenotypic innovations in eumetazoan, bilaterian, euteleostome, and hominidae ancestors.</title>
        <authorList>
            <person name="Wenger Y."/>
            <person name="Galliot B."/>
        </authorList>
    </citation>
    <scope>NUCLEOTIDE SEQUENCE</scope>
    <source>
        <tissue evidence="13">Whole animals</tissue>
    </source>
</reference>
<dbReference type="SUPFAM" id="SSF81411">
    <property type="entry name" value="Mitochondrial cytochrome c oxidase subunit VIa"/>
    <property type="match status" value="1"/>
</dbReference>